<sequence length="1475" mass="162519">MDADQRSAEVVDLTLDSDFSSDDDEVLPSIGRAMNAKETLVPLPPSSRASTASMPAARPTKSAIPESGSNSRVKPKQTLSAQSNSTYTSPRERLASSSKPSIAEPSAYMWRTVATPKSYVQAQVNMNGAAKSPKDAERSKKRRKLSIPGGQAATHDASQIQQRAHDSVAPQSRSASRPSRDVNFGAKLNTMNGVPSVHYMNSALKTSGSSILDDVVAQAPRPLIIGRLPQEDAATGLPSPGLTTPESMSAVAIDLDLSGGEEMEVEPPAPAVERAQPNLRPSLPREIPPVVATSEHDGKDSVASDFPMRQMTPRKPPSSQPTPREPTPTSAAAPITAPTSKRPHADDPMRKADHLLIFLKEVKRLKWADITNEFAKDIKGRNYTQLQSRYSATLNKRDRAHDPPTLDLPPRFAAEATIDWETVHAYAPGPKISKVADLSLNETSHKKPFGRPRAVHQVKDHDDSSGTDSAPRQRSRRAAPVDYTWPKLRTAEGGFEEERIDGEVPAVGSRLNVDISSRSQTPPDQTLVKNSAGIKTRHKRFSTDGSTEDAKLGLALQRSLYQTSQDRVPYLSSSQRRAMHDEPAEWTWDARTVQNWRGTIMHVDFSPTELQTVEKVVARLVPAGRQTRHTTYRRHLRTVLKNLGEPKLQKVAHEVSLHLRLRDIRSILSFLNDAAAGNISDTPQIQRLATAESVPKLSSRQETSATSHIRQRELGLRSRRGWQAASTPLTYQTKNQQMDTLGPKSTWTGASSDIHTVAWSPNGQCFAAGAIAVTDNDSMQYNRPNVLMYGDTTNDNIYELGEHCIDRPKTEAGANSTHAMYVSQDPKLYTTVSSVAFSPSGRFMYSAGYDQNLCLWDVTAGSRQPQLARSLLHKAPVDILAVNENYDGVIATATTRTTDKSIKLVCFDEEMIYEEDEADWLKSRANFASSKATNRPDLKMSANALKFDPTGLYLLAGFGANMREDSRLDTSGDICLWDVATQKSLNVHGSSRNVFDVTFNPAPRYFGLFAVGSVANGNVNRGTRSVVRFYSPKGVDKYTCPLEIECKAFDMNDILYWQVSTLGGTIYTSLQKHSPYDENFFAAGCTDSRAYIWDLRRADRVLYTLRHGSSLMPLQDGVAHERTDTGVRFLSWGVNARRLYSGSSDGVVKVWDVAQSQEDVFVKDLFATNSGIMSGAFSADYSKLVLGEVNGTANVLEVGRDDIDLKDADKLQYQPYNFSNDENLTSKDLDVARPARPDTAAAEARHWLETGQLQLAPMGGLPKQQVVQGSNYRGPFDLTEDAYTEAMREEAFHFQNRMAAAKRPDCELAGCADNINTTTYEDAGDSGRSMNRIPNELRRQWNNNIARVIPGRSRCTNCGRSALPSTDIGSVTLCERCSFTCFRCDGAGCISGPTTTITCESCEGIWDIGVLGFECTREPQRSDKLDLDAPLLRKYGKEAYIERLEEVDATFGDDMNALNDYYFGLAIDRPDSPPL</sequence>
<dbReference type="SUPFAM" id="SSF50978">
    <property type="entry name" value="WD40 repeat-like"/>
    <property type="match status" value="1"/>
</dbReference>
<dbReference type="InterPro" id="IPR036322">
    <property type="entry name" value="WD40_repeat_dom_sf"/>
</dbReference>
<feature type="region of interest" description="Disordered" evidence="5">
    <location>
        <begin position="443"/>
        <end position="480"/>
    </location>
</feature>
<evidence type="ECO:0000256" key="2">
    <source>
        <dbReference type="ARBA" id="ARBA00022574"/>
    </source>
</evidence>
<organism evidence="6 7">
    <name type="scientific">Nothophoma quercina</name>
    <dbReference type="NCBI Taxonomy" id="749835"/>
    <lineage>
        <taxon>Eukaryota</taxon>
        <taxon>Fungi</taxon>
        <taxon>Dikarya</taxon>
        <taxon>Ascomycota</taxon>
        <taxon>Pezizomycotina</taxon>
        <taxon>Dothideomycetes</taxon>
        <taxon>Pleosporomycetidae</taxon>
        <taxon>Pleosporales</taxon>
        <taxon>Pleosporineae</taxon>
        <taxon>Didymellaceae</taxon>
        <taxon>Nothophoma</taxon>
    </lineage>
</organism>
<dbReference type="PROSITE" id="PS00678">
    <property type="entry name" value="WD_REPEATS_1"/>
    <property type="match status" value="2"/>
</dbReference>
<dbReference type="PROSITE" id="PS50082">
    <property type="entry name" value="WD_REPEATS_2"/>
    <property type="match status" value="2"/>
</dbReference>
<dbReference type="EMBL" id="JAKIXB020000006">
    <property type="protein sequence ID" value="KAL1607575.1"/>
    <property type="molecule type" value="Genomic_DNA"/>
</dbReference>
<evidence type="ECO:0000256" key="1">
    <source>
        <dbReference type="ARBA" id="ARBA00009890"/>
    </source>
</evidence>
<evidence type="ECO:0008006" key="8">
    <source>
        <dbReference type="Google" id="ProtNLM"/>
    </source>
</evidence>
<dbReference type="Pfam" id="PF00400">
    <property type="entry name" value="WD40"/>
    <property type="match status" value="3"/>
</dbReference>
<gene>
    <name evidence="6" type="ORF">SLS59_002544</name>
</gene>
<proteinExistence type="inferred from homology"/>
<evidence type="ECO:0000313" key="6">
    <source>
        <dbReference type="EMBL" id="KAL1607575.1"/>
    </source>
</evidence>
<feature type="compositionally biased region" description="Low complexity" evidence="5">
    <location>
        <begin position="327"/>
        <end position="340"/>
    </location>
</feature>
<feature type="repeat" description="WD" evidence="4">
    <location>
        <begin position="1127"/>
        <end position="1161"/>
    </location>
</feature>
<dbReference type="InterPro" id="IPR015943">
    <property type="entry name" value="WD40/YVTN_repeat-like_dom_sf"/>
</dbReference>
<keyword evidence="7" id="KW-1185">Reference proteome</keyword>
<protein>
    <recommendedName>
        <fullName evidence="8">WD40 repeat-like protein</fullName>
    </recommendedName>
</protein>
<feature type="region of interest" description="Disordered" evidence="5">
    <location>
        <begin position="14"/>
        <end position="106"/>
    </location>
</feature>
<evidence type="ECO:0000313" key="7">
    <source>
        <dbReference type="Proteomes" id="UP001521222"/>
    </source>
</evidence>
<feature type="compositionally biased region" description="Pro residues" evidence="5">
    <location>
        <begin position="314"/>
        <end position="326"/>
    </location>
</feature>
<feature type="region of interest" description="Disordered" evidence="5">
    <location>
        <begin position="515"/>
        <end position="546"/>
    </location>
</feature>
<feature type="compositionally biased region" description="Low complexity" evidence="5">
    <location>
        <begin position="167"/>
        <end position="177"/>
    </location>
</feature>
<feature type="region of interest" description="Disordered" evidence="5">
    <location>
        <begin position="261"/>
        <end position="348"/>
    </location>
</feature>
<dbReference type="Proteomes" id="UP001521222">
    <property type="component" value="Unassembled WGS sequence"/>
</dbReference>
<dbReference type="InterPro" id="IPR037588">
    <property type="entry name" value="MLST8"/>
</dbReference>
<dbReference type="Gene3D" id="2.130.10.10">
    <property type="entry name" value="YVTN repeat-like/Quinoprotein amine dehydrogenase"/>
    <property type="match status" value="1"/>
</dbReference>
<evidence type="ECO:0000256" key="5">
    <source>
        <dbReference type="SAM" id="MobiDB-lite"/>
    </source>
</evidence>
<keyword evidence="2 4" id="KW-0853">WD repeat</keyword>
<name>A0ABR3RT40_9PLEO</name>
<dbReference type="PANTHER" id="PTHR19842:SF0">
    <property type="entry name" value="TARGET OF RAPAMYCIN COMPLEX SUBUNIT LST8"/>
    <property type="match status" value="1"/>
</dbReference>
<feature type="compositionally biased region" description="Polar residues" evidence="5">
    <location>
        <begin position="515"/>
        <end position="529"/>
    </location>
</feature>
<dbReference type="SMART" id="SM00320">
    <property type="entry name" value="WD40"/>
    <property type="match status" value="5"/>
</dbReference>
<evidence type="ECO:0000256" key="4">
    <source>
        <dbReference type="PROSITE-ProRule" id="PRU00221"/>
    </source>
</evidence>
<dbReference type="PANTHER" id="PTHR19842">
    <property type="entry name" value="G BETA-LIKE PROTEIN GBL"/>
    <property type="match status" value="1"/>
</dbReference>
<feature type="repeat" description="WD" evidence="4">
    <location>
        <begin position="832"/>
        <end position="866"/>
    </location>
</feature>
<accession>A0ABR3RT40</accession>
<comment type="similarity">
    <text evidence="1">Belongs to the WD repeat LST8 family.</text>
</comment>
<feature type="compositionally biased region" description="Basic residues" evidence="5">
    <location>
        <begin position="446"/>
        <end position="456"/>
    </location>
</feature>
<keyword evidence="3" id="KW-0677">Repeat</keyword>
<feature type="region of interest" description="Disordered" evidence="5">
    <location>
        <begin position="127"/>
        <end position="186"/>
    </location>
</feature>
<dbReference type="InterPro" id="IPR019775">
    <property type="entry name" value="WD40_repeat_CS"/>
</dbReference>
<evidence type="ECO:0000256" key="3">
    <source>
        <dbReference type="ARBA" id="ARBA00022737"/>
    </source>
</evidence>
<reference evidence="6 7" key="1">
    <citation type="submission" date="2024-02" db="EMBL/GenBank/DDBJ databases">
        <title>De novo assembly and annotation of 12 fungi associated with fruit tree decline syndrome in Ontario, Canada.</title>
        <authorList>
            <person name="Sulman M."/>
            <person name="Ellouze W."/>
            <person name="Ilyukhin E."/>
        </authorList>
    </citation>
    <scope>NUCLEOTIDE SEQUENCE [LARGE SCALE GENOMIC DNA]</scope>
    <source>
        <strain evidence="6 7">M97-236</strain>
    </source>
</reference>
<dbReference type="InterPro" id="IPR001680">
    <property type="entry name" value="WD40_rpt"/>
</dbReference>
<feature type="compositionally biased region" description="Polar residues" evidence="5">
    <location>
        <begin position="67"/>
        <end position="100"/>
    </location>
</feature>
<comment type="caution">
    <text evidence="6">The sequence shown here is derived from an EMBL/GenBank/DDBJ whole genome shotgun (WGS) entry which is preliminary data.</text>
</comment>